<evidence type="ECO:0000313" key="3">
    <source>
        <dbReference type="EMBL" id="KAE8252693.1"/>
    </source>
</evidence>
<proteinExistence type="predicted"/>
<feature type="transmembrane region" description="Helical" evidence="2">
    <location>
        <begin position="77"/>
        <end position="98"/>
    </location>
</feature>
<accession>A0A8X7MYG2</accession>
<feature type="compositionally biased region" description="Low complexity" evidence="1">
    <location>
        <begin position="362"/>
        <end position="373"/>
    </location>
</feature>
<evidence type="ECO:0000256" key="2">
    <source>
        <dbReference type="SAM" id="Phobius"/>
    </source>
</evidence>
<feature type="region of interest" description="Disordered" evidence="1">
    <location>
        <begin position="266"/>
        <end position="597"/>
    </location>
</feature>
<feature type="compositionally biased region" description="Polar residues" evidence="1">
    <location>
        <begin position="492"/>
        <end position="501"/>
    </location>
</feature>
<feature type="compositionally biased region" description="Low complexity" evidence="1">
    <location>
        <begin position="442"/>
        <end position="475"/>
    </location>
</feature>
<feature type="compositionally biased region" description="Basic and acidic residues" evidence="1">
    <location>
        <begin position="427"/>
        <end position="439"/>
    </location>
</feature>
<reference evidence="3" key="1">
    <citation type="submission" date="2016-04" db="EMBL/GenBank/DDBJ databases">
        <authorList>
            <person name="Nguyen H.D."/>
            <person name="Samba Siva P."/>
            <person name="Cullis J."/>
            <person name="Levesque C.A."/>
            <person name="Hambleton S."/>
        </authorList>
    </citation>
    <scope>NUCLEOTIDE SEQUENCE</scope>
    <source>
        <strain evidence="3">DAOMC 236426</strain>
    </source>
</reference>
<reference evidence="3" key="2">
    <citation type="journal article" date="2019" name="IMA Fungus">
        <title>Genome sequencing and comparison of five Tilletia species to identify candidate genes for the detection of regulated species infecting wheat.</title>
        <authorList>
            <person name="Nguyen H.D.T."/>
            <person name="Sultana T."/>
            <person name="Kesanakurti P."/>
            <person name="Hambleton S."/>
        </authorList>
    </citation>
    <scope>NUCLEOTIDE SEQUENCE</scope>
    <source>
        <strain evidence="3">DAOMC 236426</strain>
    </source>
</reference>
<gene>
    <name evidence="3" type="ORF">A4X06_0g1998</name>
</gene>
<feature type="transmembrane region" description="Helical" evidence="2">
    <location>
        <begin position="152"/>
        <end position="175"/>
    </location>
</feature>
<dbReference type="Proteomes" id="UP000077684">
    <property type="component" value="Unassembled WGS sequence"/>
</dbReference>
<feature type="compositionally biased region" description="Acidic residues" evidence="1">
    <location>
        <begin position="409"/>
        <end position="422"/>
    </location>
</feature>
<feature type="compositionally biased region" description="Acidic residues" evidence="1">
    <location>
        <begin position="282"/>
        <end position="296"/>
    </location>
</feature>
<comment type="caution">
    <text evidence="3">The sequence shown here is derived from an EMBL/GenBank/DDBJ whole genome shotgun (WGS) entry which is preliminary data.</text>
</comment>
<feature type="transmembrane region" description="Helical" evidence="2">
    <location>
        <begin position="125"/>
        <end position="145"/>
    </location>
</feature>
<evidence type="ECO:0000256" key="1">
    <source>
        <dbReference type="SAM" id="MobiDB-lite"/>
    </source>
</evidence>
<evidence type="ECO:0000313" key="4">
    <source>
        <dbReference type="Proteomes" id="UP000077684"/>
    </source>
</evidence>
<feature type="compositionally biased region" description="Low complexity" evidence="1">
    <location>
        <begin position="390"/>
        <end position="408"/>
    </location>
</feature>
<feature type="compositionally biased region" description="Gly residues" evidence="1">
    <location>
        <begin position="554"/>
        <end position="576"/>
    </location>
</feature>
<sequence length="597" mass="63087">MAAPPTERTALLPPTPNETHHPDEHNTNSNNERPSSYIIVTAPTVENNRIALLDSVNGASYRSSHYPHPLPAPRFRLFLPVLALVDLLVSLSLCAIAYEQYSHSELDPGEGDDGGAAPREAARRLAVSLLACSVFRTTVLTAVGFSKQTRSMGVLIAATCLLSILFVMSIANMLLEAHALRSATSNPPAAFLPPTPFSTPQLHYGHHLRIPALPLPVLPLFTAQQLLFTVLEWAAFIAVVGVRLPPGRNPIQARRWARSLQTHHAEGVDARSLMEVGGEGDSGSEDEEEVEGEGDDTLEHRHGGDELAGDGRRSKSPDSSKGPSSLRPIAPLSPRFPIGSPSPAPSLNVANPAQQDPHRIPSSSSTQISSAQQLVLDHPSAPPASHGIPDLELQLEASQLSLPASALSPDDDDDDEEGDAQDIIDIPADKQLSRQESRRRLANAYARSNASSSSINDIPHSSSSSSSSFSQNRRSMTGGSSSHRNRRDSAISVRSTSTTTGMGLPISTPSIPDRRTSTNFHRATSPPLVSPGLQGQRGNPLLSPPVLSTPASGSGSGQGVFKGKAGKLGMGIGLGGRRPSWLGGSKGENSSSSSRGA</sequence>
<dbReference type="EMBL" id="LWDE02000141">
    <property type="protein sequence ID" value="KAE8252693.1"/>
    <property type="molecule type" value="Genomic_DNA"/>
</dbReference>
<feature type="compositionally biased region" description="Basic and acidic residues" evidence="1">
    <location>
        <begin position="297"/>
        <end position="318"/>
    </location>
</feature>
<keyword evidence="2" id="KW-0472">Membrane</keyword>
<protein>
    <submittedName>
        <fullName evidence="3">Uncharacterized protein</fullName>
    </submittedName>
</protein>
<keyword evidence="2" id="KW-1133">Transmembrane helix</keyword>
<keyword evidence="4" id="KW-1185">Reference proteome</keyword>
<feature type="compositionally biased region" description="Low complexity" evidence="1">
    <location>
        <begin position="587"/>
        <end position="597"/>
    </location>
</feature>
<dbReference type="AlphaFoldDB" id="A0A8X7MYG2"/>
<feature type="region of interest" description="Disordered" evidence="1">
    <location>
        <begin position="1"/>
        <end position="35"/>
    </location>
</feature>
<name>A0A8X7MYG2_9BASI</name>
<keyword evidence="2" id="KW-0812">Transmembrane</keyword>
<organism evidence="3 4">
    <name type="scientific">Tilletia controversa</name>
    <name type="common">dwarf bunt fungus</name>
    <dbReference type="NCBI Taxonomy" id="13291"/>
    <lineage>
        <taxon>Eukaryota</taxon>
        <taxon>Fungi</taxon>
        <taxon>Dikarya</taxon>
        <taxon>Basidiomycota</taxon>
        <taxon>Ustilaginomycotina</taxon>
        <taxon>Exobasidiomycetes</taxon>
        <taxon>Tilletiales</taxon>
        <taxon>Tilletiaceae</taxon>
        <taxon>Tilletia</taxon>
    </lineage>
</organism>